<sequence>MYIPKYYQMHDYEEIKQFMRNNNFVTIITTDGVRPIATHLPVNIEEHSNVLYISGHFARGNKQWQTINNNDNILIIFHGPHGYVSSTWYEQEDVPTWDYESIHTYGEGHLLNEEQLTVDLTKLLKQYEQHRENGATWDNLSDQTKKQIKGIVGFKIKVINIEAAYKLSQTRSKQEKRNIASQLNNNDNSMDHFLADEIEKQ</sequence>
<name>A0A151A2R0_9STAP</name>
<evidence type="ECO:0000313" key="2">
    <source>
        <dbReference type="EMBL" id="KYH13450.1"/>
    </source>
</evidence>
<dbReference type="RefSeq" id="WP_061853681.1">
    <property type="nucleotide sequence ID" value="NZ_LUGM01000002.1"/>
</dbReference>
<dbReference type="Pfam" id="PF04299">
    <property type="entry name" value="FMN_bind_2"/>
    <property type="match status" value="1"/>
</dbReference>
<evidence type="ECO:0000313" key="3">
    <source>
        <dbReference type="Proteomes" id="UP000075418"/>
    </source>
</evidence>
<reference evidence="2 3" key="1">
    <citation type="submission" date="2016-02" db="EMBL/GenBank/DDBJ databases">
        <title>Draft genome sequence of hydrocarbon degrading Staphylococcus saprophyticus Strain CNV2, isolated from crude-oil contaminated soil from Noonmati Oil Refinery, Guwahati, Assam, India.</title>
        <authorList>
            <person name="Mukherjee A."/>
            <person name="Chettri B."/>
            <person name="Langpoklakpam J."/>
            <person name="Singh A.K."/>
            <person name="Chattopadhyay D.J."/>
        </authorList>
    </citation>
    <scope>NUCLEOTIDE SEQUENCE [LARGE SCALE GENOMIC DNA]</scope>
    <source>
        <strain evidence="2 3">CNV2</strain>
    </source>
</reference>
<dbReference type="PANTHER" id="PTHR35802">
    <property type="entry name" value="PROTEASE SYNTHASE AND SPORULATION PROTEIN PAI 2"/>
    <property type="match status" value="1"/>
</dbReference>
<dbReference type="GO" id="GO:0006508">
    <property type="term" value="P:proteolysis"/>
    <property type="evidence" value="ECO:0007669"/>
    <property type="project" value="UniProtKB-KW"/>
</dbReference>
<dbReference type="SUPFAM" id="SSF50475">
    <property type="entry name" value="FMN-binding split barrel"/>
    <property type="match status" value="1"/>
</dbReference>
<accession>A0A151A2R0</accession>
<dbReference type="PANTHER" id="PTHR35802:SF1">
    <property type="entry name" value="PROTEASE SYNTHASE AND SPORULATION PROTEIN PAI 2"/>
    <property type="match status" value="1"/>
</dbReference>
<protein>
    <submittedName>
        <fullName evidence="2">Protease</fullName>
    </submittedName>
</protein>
<organism evidence="2 3">
    <name type="scientific">Staphylococcus kloosii</name>
    <dbReference type="NCBI Taxonomy" id="29384"/>
    <lineage>
        <taxon>Bacteria</taxon>
        <taxon>Bacillati</taxon>
        <taxon>Bacillota</taxon>
        <taxon>Bacilli</taxon>
        <taxon>Bacillales</taxon>
        <taxon>Staphylococcaceae</taxon>
        <taxon>Staphylococcus</taxon>
    </lineage>
</organism>
<evidence type="ECO:0000256" key="1">
    <source>
        <dbReference type="SAM" id="MobiDB-lite"/>
    </source>
</evidence>
<dbReference type="Gene3D" id="2.30.110.10">
    <property type="entry name" value="Electron Transport, Fmn-binding Protein, Chain A"/>
    <property type="match status" value="1"/>
</dbReference>
<feature type="region of interest" description="Disordered" evidence="1">
    <location>
        <begin position="174"/>
        <end position="201"/>
    </location>
</feature>
<dbReference type="InterPro" id="IPR012349">
    <property type="entry name" value="Split_barrel_FMN-bd"/>
</dbReference>
<dbReference type="Proteomes" id="UP000075418">
    <property type="component" value="Unassembled WGS sequence"/>
</dbReference>
<dbReference type="GO" id="GO:0008233">
    <property type="term" value="F:peptidase activity"/>
    <property type="evidence" value="ECO:0007669"/>
    <property type="project" value="UniProtKB-KW"/>
</dbReference>
<keyword evidence="2" id="KW-0645">Protease</keyword>
<dbReference type="AlphaFoldDB" id="A0A151A2R0"/>
<gene>
    <name evidence="2" type="ORF">A0131_01310</name>
</gene>
<dbReference type="EMBL" id="LUGM01000002">
    <property type="protein sequence ID" value="KYH13450.1"/>
    <property type="molecule type" value="Genomic_DNA"/>
</dbReference>
<keyword evidence="2" id="KW-0378">Hydrolase</keyword>
<dbReference type="InterPro" id="IPR007396">
    <property type="entry name" value="TR_PAI2-type"/>
</dbReference>
<feature type="compositionally biased region" description="Basic and acidic residues" evidence="1">
    <location>
        <begin position="189"/>
        <end position="201"/>
    </location>
</feature>
<dbReference type="PIRSF" id="PIRSF010372">
    <property type="entry name" value="PaiB"/>
    <property type="match status" value="1"/>
</dbReference>
<proteinExistence type="predicted"/>
<feature type="compositionally biased region" description="Polar residues" evidence="1">
    <location>
        <begin position="179"/>
        <end position="188"/>
    </location>
</feature>
<comment type="caution">
    <text evidence="2">The sequence shown here is derived from an EMBL/GenBank/DDBJ whole genome shotgun (WGS) entry which is preliminary data.</text>
</comment>